<dbReference type="AlphaFoldDB" id="A0A0N7LU41"/>
<dbReference type="PANTHER" id="PTHR30231:SF41">
    <property type="entry name" value="DNA POLYMERASE III SUBUNIT EPSILON"/>
    <property type="match status" value="1"/>
</dbReference>
<keyword evidence="7" id="KW-0808">Transferase</keyword>
<dbReference type="Gene3D" id="3.30.420.10">
    <property type="entry name" value="Ribonuclease H-like superfamily/Ribonuclease H"/>
    <property type="match status" value="1"/>
</dbReference>
<keyword evidence="8" id="KW-1185">Reference proteome</keyword>
<feature type="transmembrane region" description="Helical" evidence="5">
    <location>
        <begin position="46"/>
        <end position="68"/>
    </location>
</feature>
<dbReference type="STRING" id="53501.SAMN04488043_1037"/>
<keyword evidence="5" id="KW-0472">Membrane</keyword>
<dbReference type="GO" id="GO:0005829">
    <property type="term" value="C:cytosol"/>
    <property type="evidence" value="ECO:0007669"/>
    <property type="project" value="TreeGrafter"/>
</dbReference>
<comment type="catalytic activity">
    <reaction evidence="4">
        <text>DNA(n) + a 2'-deoxyribonucleoside 5'-triphosphate = DNA(n+1) + diphosphate</text>
        <dbReference type="Rhea" id="RHEA:22508"/>
        <dbReference type="Rhea" id="RHEA-COMP:17339"/>
        <dbReference type="Rhea" id="RHEA-COMP:17340"/>
        <dbReference type="ChEBI" id="CHEBI:33019"/>
        <dbReference type="ChEBI" id="CHEBI:61560"/>
        <dbReference type="ChEBI" id="CHEBI:173112"/>
        <dbReference type="EC" id="2.7.7.7"/>
    </reaction>
</comment>
<dbReference type="InterPro" id="IPR036397">
    <property type="entry name" value="RNaseH_sf"/>
</dbReference>
<dbReference type="Proteomes" id="UP000051587">
    <property type="component" value="Unassembled WGS sequence"/>
</dbReference>
<dbReference type="RefSeq" id="WP_058260922.1">
    <property type="nucleotide sequence ID" value="NZ_CP051181.1"/>
</dbReference>
<evidence type="ECO:0000256" key="5">
    <source>
        <dbReference type="SAM" id="Phobius"/>
    </source>
</evidence>
<dbReference type="NCBIfam" id="TIGR00573">
    <property type="entry name" value="dnaq"/>
    <property type="match status" value="1"/>
</dbReference>
<dbReference type="EMBL" id="CYSA01000003">
    <property type="protein sequence ID" value="CUH62442.1"/>
    <property type="molecule type" value="Genomic_DNA"/>
</dbReference>
<keyword evidence="5" id="KW-0812">Transmembrane</keyword>
<dbReference type="InterPro" id="IPR013520">
    <property type="entry name" value="Ribonucl_H"/>
</dbReference>
<reference evidence="7 8" key="1">
    <citation type="submission" date="2015-09" db="EMBL/GenBank/DDBJ databases">
        <authorList>
            <consortium name="Swine Surveillance"/>
        </authorList>
    </citation>
    <scope>NUCLEOTIDE SEQUENCE [LARGE SCALE GENOMIC DNA]</scope>
    <source>
        <strain evidence="7 8">CECT 4357</strain>
    </source>
</reference>
<comment type="function">
    <text evidence="2">DNA polymerase III is a complex, multichain enzyme responsible for most of the replicative synthesis in bacteria. The epsilon subunit contain the editing function and is a proofreading 3'-5' exonuclease.</text>
</comment>
<dbReference type="GO" id="GO:0045004">
    <property type="term" value="P:DNA replication proofreading"/>
    <property type="evidence" value="ECO:0007669"/>
    <property type="project" value="TreeGrafter"/>
</dbReference>
<evidence type="ECO:0000313" key="8">
    <source>
        <dbReference type="Proteomes" id="UP000051587"/>
    </source>
</evidence>
<evidence type="ECO:0000256" key="2">
    <source>
        <dbReference type="ARBA" id="ARBA00025483"/>
    </source>
</evidence>
<dbReference type="SMART" id="SM00479">
    <property type="entry name" value="EXOIII"/>
    <property type="match status" value="1"/>
</dbReference>
<comment type="subunit">
    <text evidence="3">DNA polymerase III contains a core (composed of alpha, epsilon and theta chains) that associates with a tau subunit. This core dimerizes to form the POLIII' complex. PolIII' associates with the gamma complex (composed of gamma, delta, delta', psi and chi chains) and with the beta chain to form the complete DNA polymerase III complex.</text>
</comment>
<feature type="transmembrane region" description="Helical" evidence="5">
    <location>
        <begin position="12"/>
        <end position="34"/>
    </location>
</feature>
<feature type="domain" description="Exonuclease" evidence="6">
    <location>
        <begin position="277"/>
        <end position="446"/>
    </location>
</feature>
<dbReference type="PANTHER" id="PTHR30231">
    <property type="entry name" value="DNA POLYMERASE III SUBUNIT EPSILON"/>
    <property type="match status" value="1"/>
</dbReference>
<organism evidence="7 8">
    <name type="scientific">Thalassovita gelatinovora</name>
    <name type="common">Thalassobius gelatinovorus</name>
    <dbReference type="NCBI Taxonomy" id="53501"/>
    <lineage>
        <taxon>Bacteria</taxon>
        <taxon>Pseudomonadati</taxon>
        <taxon>Pseudomonadota</taxon>
        <taxon>Alphaproteobacteria</taxon>
        <taxon>Rhodobacterales</taxon>
        <taxon>Roseobacteraceae</taxon>
        <taxon>Thalassovita</taxon>
    </lineage>
</organism>
<keyword evidence="5" id="KW-1133">Transmembrane helix</keyword>
<evidence type="ECO:0000259" key="6">
    <source>
        <dbReference type="SMART" id="SM00479"/>
    </source>
</evidence>
<dbReference type="CDD" id="cd06127">
    <property type="entry name" value="DEDDh"/>
    <property type="match status" value="1"/>
</dbReference>
<sequence>MFLHLGLRLRIFLFFALVALGGIAAIFAGLYVGYLKALSGDLLSAFVQAGTIAAFGILGLAAGVWLLFDEHVAKPIERLSARLRVGAHAGVSGGIDDGAARYLGDLGPAAEAVTRQLSENALDSAGEIALKTEQLRQEMNRLTALLSDIPVAMVLINARHQIVLYDSQSAAVLGQVHTPRLNASIFDYFKRAAIETAWAKLIKTGQEVAFTANGAEGEQDFELRMKPLDQGSGYMLIIDEAHATIEPEAARPLIYDFDLLQLAEGSSADETRLSDLTFVVFDSETTGLLPHKDEIVQLGALRVVRGKIVQGEALDMLVNPMMPIPPGSTRVHGITDAMVVDAAPIDRAVNAFHKFAHDAVIVAHNAPFDMAFMHRHGNRLGLSWDHPVLDTVLASAVLFGASESHTLDALCDRLGVEIPVSQRHSAMGDARATALVLCRMLPMLEARGIATFGNLLAEMRKHGRMLKDLN</sequence>
<dbReference type="Pfam" id="PF00929">
    <property type="entry name" value="RNase_T"/>
    <property type="match status" value="1"/>
</dbReference>
<dbReference type="FunFam" id="3.30.420.10:FF:000045">
    <property type="entry name" value="3'-5' exonuclease DinG"/>
    <property type="match status" value="1"/>
</dbReference>
<keyword evidence="7" id="KW-0548">Nucleotidyltransferase</keyword>
<evidence type="ECO:0000313" key="7">
    <source>
        <dbReference type="EMBL" id="CUH62442.1"/>
    </source>
</evidence>
<accession>A0A0N7LU41</accession>
<name>A0A0N7LU41_THAGE</name>
<gene>
    <name evidence="7" type="primary">polC</name>
    <name evidence="7" type="ORF">TG4357_00107</name>
</gene>
<evidence type="ECO:0000256" key="3">
    <source>
        <dbReference type="ARBA" id="ARBA00026073"/>
    </source>
</evidence>
<dbReference type="GO" id="GO:0003677">
    <property type="term" value="F:DNA binding"/>
    <property type="evidence" value="ECO:0007669"/>
    <property type="project" value="InterPro"/>
</dbReference>
<dbReference type="OrthoDB" id="9804290at2"/>
<dbReference type="InterPro" id="IPR012337">
    <property type="entry name" value="RNaseH-like_sf"/>
</dbReference>
<dbReference type="SUPFAM" id="SSF53098">
    <property type="entry name" value="Ribonuclease H-like"/>
    <property type="match status" value="1"/>
</dbReference>
<dbReference type="GO" id="GO:0008408">
    <property type="term" value="F:3'-5' exonuclease activity"/>
    <property type="evidence" value="ECO:0007669"/>
    <property type="project" value="TreeGrafter"/>
</dbReference>
<proteinExistence type="predicted"/>
<protein>
    <recommendedName>
        <fullName evidence="1">DNA-directed DNA polymerase</fullName>
        <ecNumber evidence="1">2.7.7.7</ecNumber>
    </recommendedName>
</protein>
<dbReference type="EC" id="2.7.7.7" evidence="1"/>
<dbReference type="GO" id="GO:0003887">
    <property type="term" value="F:DNA-directed DNA polymerase activity"/>
    <property type="evidence" value="ECO:0007669"/>
    <property type="project" value="UniProtKB-EC"/>
</dbReference>
<evidence type="ECO:0000256" key="1">
    <source>
        <dbReference type="ARBA" id="ARBA00012417"/>
    </source>
</evidence>
<dbReference type="InterPro" id="IPR006054">
    <property type="entry name" value="DnaQ"/>
</dbReference>
<evidence type="ECO:0000256" key="4">
    <source>
        <dbReference type="ARBA" id="ARBA00049244"/>
    </source>
</evidence>